<name>A0AAU9PHA1_9ASTR</name>
<dbReference type="AlphaFoldDB" id="A0AAU9PHA1"/>
<sequence>MTLLLLLPTSHVPLLCNSSHDLPLFLSCLHDCVWSTPPYPLENRPSPKSFSFPLSSNFSADNHCNPSCVIVIFVTTDCSSTLFRLKEFNYVDRESEVEDERLITKRCLGITHFDATKERPYISDAYSYLSWYVNCSFAHEQFLCLEFLVELTDSKWIIKETKASYKKRSLKESHPKWHRTRSHVM</sequence>
<accession>A0AAU9PHA1</accession>
<evidence type="ECO:0000313" key="1">
    <source>
        <dbReference type="EMBL" id="CAH1449707.1"/>
    </source>
</evidence>
<reference evidence="1 2" key="1">
    <citation type="submission" date="2022-01" db="EMBL/GenBank/DDBJ databases">
        <authorList>
            <person name="Xiong W."/>
            <person name="Schranz E."/>
        </authorList>
    </citation>
    <scope>NUCLEOTIDE SEQUENCE [LARGE SCALE GENOMIC DNA]</scope>
</reference>
<gene>
    <name evidence="1" type="ORF">LVIROSA_LOCUS35178</name>
</gene>
<dbReference type="Proteomes" id="UP001157418">
    <property type="component" value="Unassembled WGS sequence"/>
</dbReference>
<protein>
    <submittedName>
        <fullName evidence="1">Uncharacterized protein</fullName>
    </submittedName>
</protein>
<keyword evidence="2" id="KW-1185">Reference proteome</keyword>
<dbReference type="EMBL" id="CAKMRJ010005634">
    <property type="protein sequence ID" value="CAH1449707.1"/>
    <property type="molecule type" value="Genomic_DNA"/>
</dbReference>
<evidence type="ECO:0000313" key="2">
    <source>
        <dbReference type="Proteomes" id="UP001157418"/>
    </source>
</evidence>
<organism evidence="1 2">
    <name type="scientific">Lactuca virosa</name>
    <dbReference type="NCBI Taxonomy" id="75947"/>
    <lineage>
        <taxon>Eukaryota</taxon>
        <taxon>Viridiplantae</taxon>
        <taxon>Streptophyta</taxon>
        <taxon>Embryophyta</taxon>
        <taxon>Tracheophyta</taxon>
        <taxon>Spermatophyta</taxon>
        <taxon>Magnoliopsida</taxon>
        <taxon>eudicotyledons</taxon>
        <taxon>Gunneridae</taxon>
        <taxon>Pentapetalae</taxon>
        <taxon>asterids</taxon>
        <taxon>campanulids</taxon>
        <taxon>Asterales</taxon>
        <taxon>Asteraceae</taxon>
        <taxon>Cichorioideae</taxon>
        <taxon>Cichorieae</taxon>
        <taxon>Lactucinae</taxon>
        <taxon>Lactuca</taxon>
    </lineage>
</organism>
<proteinExistence type="predicted"/>
<comment type="caution">
    <text evidence="1">The sequence shown here is derived from an EMBL/GenBank/DDBJ whole genome shotgun (WGS) entry which is preliminary data.</text>
</comment>